<dbReference type="AlphaFoldDB" id="A0A291BAJ0"/>
<protein>
    <submittedName>
        <fullName evidence="1">Mobile element protein</fullName>
    </submittedName>
</protein>
<accession>A0A291BAJ0</accession>
<proteinExistence type="predicted"/>
<name>A0A291BAJ0_9GAMM</name>
<gene>
    <name evidence="1" type="ORF">BTN50_1553</name>
</gene>
<dbReference type="Proteomes" id="UP000218160">
    <property type="component" value="Chromosome 1"/>
</dbReference>
<reference evidence="2" key="1">
    <citation type="submission" date="2017-04" db="EMBL/GenBank/DDBJ databases">
        <title>Genome evolution of the luminous symbionts of deep sea anglerfish.</title>
        <authorList>
            <person name="Hendry T.A."/>
        </authorList>
    </citation>
    <scope>NUCLEOTIDE SEQUENCE [LARGE SCALE GENOMIC DNA]</scope>
</reference>
<dbReference type="KEGG" id="elux:BTN50_1553"/>
<dbReference type="EMBL" id="CP020660">
    <property type="protein sequence ID" value="ATF10026.1"/>
    <property type="molecule type" value="Genomic_DNA"/>
</dbReference>
<sequence length="41" mass="4766">MFNSLNKLSYKTTNGKQYNQALMNCGALTLWIDEEAIQLWN</sequence>
<organism evidence="1 2">
    <name type="scientific">Candidatus Enterovibrio altilux</name>
    <dbReference type="NCBI Taxonomy" id="1927128"/>
    <lineage>
        <taxon>Bacteria</taxon>
        <taxon>Pseudomonadati</taxon>
        <taxon>Pseudomonadota</taxon>
        <taxon>Gammaproteobacteria</taxon>
        <taxon>Vibrionales</taxon>
        <taxon>Vibrionaceae</taxon>
        <taxon>Enterovibrio</taxon>
    </lineage>
</organism>
<evidence type="ECO:0000313" key="2">
    <source>
        <dbReference type="Proteomes" id="UP000218160"/>
    </source>
</evidence>
<evidence type="ECO:0000313" key="1">
    <source>
        <dbReference type="EMBL" id="ATF10026.1"/>
    </source>
</evidence>
<keyword evidence="2" id="KW-1185">Reference proteome</keyword>